<feature type="compositionally biased region" description="Low complexity" evidence="1">
    <location>
        <begin position="202"/>
        <end position="216"/>
    </location>
</feature>
<feature type="compositionally biased region" description="Low complexity" evidence="1">
    <location>
        <begin position="127"/>
        <end position="145"/>
    </location>
</feature>
<feature type="compositionally biased region" description="Low complexity" evidence="1">
    <location>
        <begin position="40"/>
        <end position="51"/>
    </location>
</feature>
<protein>
    <submittedName>
        <fullName evidence="3">Uncharacterized protein</fullName>
    </submittedName>
</protein>
<keyword evidence="4" id="KW-1185">Reference proteome</keyword>
<sequence length="216" mass="21970">MKTFVCLVLVATCALAIPLNQEQSESTDAPSNGHFGDRIQSSTKQTAQATQNHPAASHPKRHTPASLSASTDSKTDGTSTGSSNDQPQTRPTQLKSSDNLSQTTSSSSTSAPPSANSHAVKTKRDTQSAPAVPATVAASQVPSATPKKPVTKAPIAARVTKARRDLPTSSNGASAIKKQTLPIKSSSATPAQVAATNNAGQPAKAVVPAVAASTKN</sequence>
<organism evidence="3 4">
    <name type="scientific">Culex pipiens pipiens</name>
    <name type="common">Northern house mosquito</name>
    <dbReference type="NCBI Taxonomy" id="38569"/>
    <lineage>
        <taxon>Eukaryota</taxon>
        <taxon>Metazoa</taxon>
        <taxon>Ecdysozoa</taxon>
        <taxon>Arthropoda</taxon>
        <taxon>Hexapoda</taxon>
        <taxon>Insecta</taxon>
        <taxon>Pterygota</taxon>
        <taxon>Neoptera</taxon>
        <taxon>Endopterygota</taxon>
        <taxon>Diptera</taxon>
        <taxon>Nematocera</taxon>
        <taxon>Culicoidea</taxon>
        <taxon>Culicidae</taxon>
        <taxon>Culicinae</taxon>
        <taxon>Culicini</taxon>
        <taxon>Culex</taxon>
        <taxon>Culex</taxon>
    </lineage>
</organism>
<dbReference type="AlphaFoldDB" id="A0ABD1CXC1"/>
<feature type="compositionally biased region" description="Polar residues" evidence="1">
    <location>
        <begin position="182"/>
        <end position="200"/>
    </location>
</feature>
<reference evidence="3 4" key="1">
    <citation type="submission" date="2024-05" db="EMBL/GenBank/DDBJ databases">
        <title>Culex pipiens pipiens assembly and annotation.</title>
        <authorList>
            <person name="Alout H."/>
            <person name="Durand T."/>
        </authorList>
    </citation>
    <scope>NUCLEOTIDE SEQUENCE [LARGE SCALE GENOMIC DNA]</scope>
    <source>
        <strain evidence="3">HA-2024</strain>
        <tissue evidence="3">Whole body</tissue>
    </source>
</reference>
<dbReference type="Proteomes" id="UP001562425">
    <property type="component" value="Unassembled WGS sequence"/>
</dbReference>
<evidence type="ECO:0000313" key="3">
    <source>
        <dbReference type="EMBL" id="KAL1381023.1"/>
    </source>
</evidence>
<gene>
    <name evidence="3" type="ORF">pipiens_013772</name>
</gene>
<dbReference type="EMBL" id="JBEHCU010008842">
    <property type="protein sequence ID" value="KAL1381023.1"/>
    <property type="molecule type" value="Genomic_DNA"/>
</dbReference>
<feature type="compositionally biased region" description="Low complexity" evidence="1">
    <location>
        <begin position="68"/>
        <end position="83"/>
    </location>
</feature>
<feature type="signal peptide" evidence="2">
    <location>
        <begin position="1"/>
        <end position="16"/>
    </location>
</feature>
<evidence type="ECO:0000313" key="4">
    <source>
        <dbReference type="Proteomes" id="UP001562425"/>
    </source>
</evidence>
<proteinExistence type="predicted"/>
<feature type="compositionally biased region" description="Low complexity" evidence="1">
    <location>
        <begin position="96"/>
        <end position="117"/>
    </location>
</feature>
<feature type="chain" id="PRO_5044806621" evidence="2">
    <location>
        <begin position="17"/>
        <end position="216"/>
    </location>
</feature>
<name>A0ABD1CXC1_CULPP</name>
<evidence type="ECO:0000256" key="1">
    <source>
        <dbReference type="SAM" id="MobiDB-lite"/>
    </source>
</evidence>
<accession>A0ABD1CXC1</accession>
<feature type="region of interest" description="Disordered" evidence="1">
    <location>
        <begin position="22"/>
        <end position="216"/>
    </location>
</feature>
<keyword evidence="2" id="KW-0732">Signal</keyword>
<comment type="caution">
    <text evidence="3">The sequence shown here is derived from an EMBL/GenBank/DDBJ whole genome shotgun (WGS) entry which is preliminary data.</text>
</comment>
<feature type="compositionally biased region" description="Polar residues" evidence="1">
    <location>
        <begin position="84"/>
        <end position="95"/>
    </location>
</feature>
<evidence type="ECO:0000256" key="2">
    <source>
        <dbReference type="SAM" id="SignalP"/>
    </source>
</evidence>